<protein>
    <submittedName>
        <fullName evidence="2">DUF2249 domain-containing protein</fullName>
    </submittedName>
</protein>
<evidence type="ECO:0000259" key="1">
    <source>
        <dbReference type="Pfam" id="PF10006"/>
    </source>
</evidence>
<evidence type="ECO:0000313" key="2">
    <source>
        <dbReference type="EMBL" id="WZX00196.1"/>
    </source>
</evidence>
<dbReference type="InterPro" id="IPR018720">
    <property type="entry name" value="DUF2249"/>
</dbReference>
<feature type="domain" description="DUF2249" evidence="1">
    <location>
        <begin position="23"/>
        <end position="91"/>
    </location>
</feature>
<dbReference type="RefSeq" id="WP_232547934.1">
    <property type="nucleotide sequence ID" value="NZ_CP115965.1"/>
</dbReference>
<proteinExistence type="predicted"/>
<keyword evidence="3" id="KW-1185">Reference proteome</keyword>
<organism evidence="2 3">
    <name type="scientific">Propioniciclava soli</name>
    <dbReference type="NCBI Taxonomy" id="2775081"/>
    <lineage>
        <taxon>Bacteria</taxon>
        <taxon>Bacillati</taxon>
        <taxon>Actinomycetota</taxon>
        <taxon>Actinomycetes</taxon>
        <taxon>Propionibacteriales</taxon>
        <taxon>Propionibacteriaceae</taxon>
        <taxon>Propioniciclava</taxon>
    </lineage>
</organism>
<gene>
    <name evidence="2" type="ORF">PCC79_08450</name>
</gene>
<dbReference type="Pfam" id="PF10006">
    <property type="entry name" value="DUF2249"/>
    <property type="match status" value="1"/>
</dbReference>
<dbReference type="Proteomes" id="UP001434337">
    <property type="component" value="Chromosome"/>
</dbReference>
<dbReference type="EMBL" id="CP115965">
    <property type="protein sequence ID" value="WZX00196.1"/>
    <property type="molecule type" value="Genomic_DNA"/>
</dbReference>
<accession>A0ABZ3CBL9</accession>
<reference evidence="2 3" key="1">
    <citation type="journal article" date="2023" name="Environ Microbiome">
        <title>A coral-associated actinobacterium mitigates coral bleaching under heat stress.</title>
        <authorList>
            <person name="Li J."/>
            <person name="Zou Y."/>
            <person name="Li Q."/>
            <person name="Zhang J."/>
            <person name="Bourne D.G."/>
            <person name="Lyu Y."/>
            <person name="Liu C."/>
            <person name="Zhang S."/>
        </authorList>
    </citation>
    <scope>NUCLEOTIDE SEQUENCE [LARGE SCALE GENOMIC DNA]</scope>
    <source>
        <strain evidence="2 3">SCSIO 13291</strain>
    </source>
</reference>
<evidence type="ECO:0000313" key="3">
    <source>
        <dbReference type="Proteomes" id="UP001434337"/>
    </source>
</evidence>
<name>A0ABZ3CBL9_9ACTN</name>
<sequence length="94" mass="9971">MTDLPIIEKVSCGCGDHDEELPVLDARVIPHALRHAAILGAVASLAPGKALALVAPHNPLPLLAQVREAHGEAIEVSYLDEGPEAWTLKLARVQ</sequence>